<dbReference type="InterPro" id="IPR029400">
    <property type="entry name" value="TINF2_N"/>
</dbReference>
<feature type="domain" description="TERF1-interacting nuclear factor 2 N-terminal" evidence="3">
    <location>
        <begin position="34"/>
        <end position="172"/>
    </location>
</feature>
<feature type="chain" id="PRO_5018282540" description="TERF1-interacting nuclear factor 2 N-terminal domain-containing protein" evidence="2">
    <location>
        <begin position="17"/>
        <end position="419"/>
    </location>
</feature>
<feature type="region of interest" description="Disordered" evidence="1">
    <location>
        <begin position="248"/>
        <end position="319"/>
    </location>
</feature>
<keyword evidence="5" id="KW-1185">Reference proteome</keyword>
<dbReference type="Proteomes" id="UP000265080">
    <property type="component" value="Chromosome 23"/>
</dbReference>
<feature type="region of interest" description="Disordered" evidence="1">
    <location>
        <begin position="369"/>
        <end position="419"/>
    </location>
</feature>
<dbReference type="PANTHER" id="PTHR15512:SF0">
    <property type="entry name" value="TERF1-INTERACTING NUCLEAR FACTOR 2"/>
    <property type="match status" value="1"/>
</dbReference>
<keyword evidence="2" id="KW-0732">Signal</keyword>
<proteinExistence type="predicted"/>
<feature type="compositionally biased region" description="Acidic residues" evidence="1">
    <location>
        <begin position="275"/>
        <end position="284"/>
    </location>
</feature>
<dbReference type="Ensembl" id="ENSAPET00000007250.1">
    <property type="protein sequence ID" value="ENSAPEP00000007065.1"/>
    <property type="gene ID" value="ENSAPEG00000005050.1"/>
</dbReference>
<dbReference type="GO" id="GO:0042162">
    <property type="term" value="F:telomeric DNA binding"/>
    <property type="evidence" value="ECO:0007669"/>
    <property type="project" value="TreeGrafter"/>
</dbReference>
<dbReference type="GO" id="GO:0016233">
    <property type="term" value="P:telomere capping"/>
    <property type="evidence" value="ECO:0007669"/>
    <property type="project" value="InterPro"/>
</dbReference>
<evidence type="ECO:0000256" key="2">
    <source>
        <dbReference type="SAM" id="SignalP"/>
    </source>
</evidence>
<dbReference type="Pfam" id="PF14973">
    <property type="entry name" value="TINF2_N"/>
    <property type="match status" value="1"/>
</dbReference>
<feature type="compositionally biased region" description="Basic and acidic residues" evidence="1">
    <location>
        <begin position="377"/>
        <end position="388"/>
    </location>
</feature>
<accession>A0A3P8S4Y3</accession>
<organism evidence="4 5">
    <name type="scientific">Amphiprion percula</name>
    <name type="common">Orange clownfish</name>
    <name type="synonym">Lutjanus percula</name>
    <dbReference type="NCBI Taxonomy" id="161767"/>
    <lineage>
        <taxon>Eukaryota</taxon>
        <taxon>Metazoa</taxon>
        <taxon>Chordata</taxon>
        <taxon>Craniata</taxon>
        <taxon>Vertebrata</taxon>
        <taxon>Euteleostomi</taxon>
        <taxon>Actinopterygii</taxon>
        <taxon>Neopterygii</taxon>
        <taxon>Teleostei</taxon>
        <taxon>Neoteleostei</taxon>
        <taxon>Acanthomorphata</taxon>
        <taxon>Ovalentaria</taxon>
        <taxon>Pomacentridae</taxon>
        <taxon>Amphiprion</taxon>
    </lineage>
</organism>
<dbReference type="STRING" id="161767.ENSAPEP00000007065"/>
<dbReference type="CDD" id="cd11657">
    <property type="entry name" value="TIN2_N"/>
    <property type="match status" value="1"/>
</dbReference>
<name>A0A3P8S4Y3_AMPPE</name>
<reference evidence="4" key="3">
    <citation type="submission" date="2025-09" db="UniProtKB">
        <authorList>
            <consortium name="Ensembl"/>
        </authorList>
    </citation>
    <scope>IDENTIFICATION</scope>
</reference>
<dbReference type="GO" id="GO:0070187">
    <property type="term" value="C:shelterin complex"/>
    <property type="evidence" value="ECO:0007669"/>
    <property type="project" value="InterPro"/>
</dbReference>
<feature type="signal peptide" evidence="2">
    <location>
        <begin position="1"/>
        <end position="16"/>
    </location>
</feature>
<evidence type="ECO:0000313" key="5">
    <source>
        <dbReference type="Proteomes" id="UP000265080"/>
    </source>
</evidence>
<dbReference type="InterPro" id="IPR039098">
    <property type="entry name" value="TINF2"/>
</dbReference>
<reference evidence="4 5" key="1">
    <citation type="submission" date="2018-03" db="EMBL/GenBank/DDBJ databases">
        <title>Finding Nemo's genes: A chromosome-scale reference assembly of the genome of the orange clownfish Amphiprion percula.</title>
        <authorList>
            <person name="Lehmann R."/>
        </authorList>
    </citation>
    <scope>NUCLEOTIDE SEQUENCE</scope>
</reference>
<dbReference type="PANTHER" id="PTHR15512">
    <property type="entry name" value="TERF1-INTERACTING NUCLEAR FACTOR 2"/>
    <property type="match status" value="1"/>
</dbReference>
<protein>
    <recommendedName>
        <fullName evidence="3">TERF1-interacting nuclear factor 2 N-terminal domain-containing protein</fullName>
    </recommendedName>
</protein>
<evidence type="ECO:0000313" key="4">
    <source>
        <dbReference type="Ensembl" id="ENSAPEP00000007065.1"/>
    </source>
</evidence>
<evidence type="ECO:0000259" key="3">
    <source>
        <dbReference type="Pfam" id="PF14973"/>
    </source>
</evidence>
<reference evidence="4" key="2">
    <citation type="submission" date="2025-08" db="UniProtKB">
        <authorList>
            <consortium name="Ensembl"/>
        </authorList>
    </citation>
    <scope>IDENTIFICATION</scope>
</reference>
<evidence type="ECO:0000256" key="1">
    <source>
        <dbReference type="SAM" id="MobiDB-lite"/>
    </source>
</evidence>
<dbReference type="GeneTree" id="ENSGT00400000022326"/>
<dbReference type="AlphaFoldDB" id="A0A3P8S4Y3"/>
<dbReference type="GO" id="GO:1904356">
    <property type="term" value="P:regulation of telomere maintenance via telomere lengthening"/>
    <property type="evidence" value="ECO:0007669"/>
    <property type="project" value="TreeGrafter"/>
</dbReference>
<sequence length="419" mass="47465">MNKIWLLWSNVPPVASMSVRVLAPPVRLVSAALWKVLKQRDVMQYGVVEEFVTSACETVPGLLTTRHQGKLALGLRARLILELCTTQPDVEVIKTHLERIRVPRKDVKIMRTVEHFHSFVHTLLSDPAKREQYFKKEFLEDYGPKFDKELEKLLWEFLIRLDQLLPVPNLAQTVSWLSNTPPVLEECARAATQPQLLKILLQHQTCLGHLECTSHDLSSSKDSTNQENLKFALIKEKQKAEDNGVKEGQELLEEKSLNQSSGKKRKERDNRESESEQETDEEEVLSMARSGKKRIRRDRQGTGDQRTSESEENGANAVGHECNTEMMATDVIQLGVKTLHLPDDPSLHSIFISCLTRQPRVVIEKLSVASAGTSGSSRREKSSHEEQQSQKSPVKASTHKRTSIRQTLGSKFPALDNKE</sequence>
<feature type="compositionally biased region" description="Basic and acidic residues" evidence="1">
    <location>
        <begin position="298"/>
        <end position="309"/>
    </location>
</feature>